<dbReference type="Gene3D" id="1.10.287.70">
    <property type="match status" value="1"/>
</dbReference>
<organism evidence="3 4">
    <name type="scientific">BD1-7 clade bacterium</name>
    <dbReference type="NCBI Taxonomy" id="2029982"/>
    <lineage>
        <taxon>Bacteria</taxon>
        <taxon>Pseudomonadati</taxon>
        <taxon>Pseudomonadota</taxon>
        <taxon>Gammaproteobacteria</taxon>
        <taxon>Cellvibrionales</taxon>
        <taxon>Spongiibacteraceae</taxon>
        <taxon>BD1-7 clade</taxon>
    </lineage>
</organism>
<evidence type="ECO:0000256" key="1">
    <source>
        <dbReference type="SAM" id="Phobius"/>
    </source>
</evidence>
<protein>
    <recommendedName>
        <fullName evidence="2">Potassium channel domain-containing protein</fullName>
    </recommendedName>
</protein>
<gene>
    <name evidence="3" type="ORF">OPDIPICF_01736</name>
</gene>
<keyword evidence="1" id="KW-1133">Transmembrane helix</keyword>
<dbReference type="SUPFAM" id="SSF81324">
    <property type="entry name" value="Voltage-gated potassium channels"/>
    <property type="match status" value="1"/>
</dbReference>
<dbReference type="Proteomes" id="UP000441399">
    <property type="component" value="Unassembled WGS sequence"/>
</dbReference>
<accession>A0A5S9QBH6</accession>
<evidence type="ECO:0000313" key="3">
    <source>
        <dbReference type="EMBL" id="CAA0115492.1"/>
    </source>
</evidence>
<evidence type="ECO:0000313" key="4">
    <source>
        <dbReference type="Proteomes" id="UP000441399"/>
    </source>
</evidence>
<keyword evidence="4" id="KW-1185">Reference proteome</keyword>
<dbReference type="AlphaFoldDB" id="A0A5S9QBH6"/>
<feature type="domain" description="Potassium channel" evidence="2">
    <location>
        <begin position="57"/>
        <end position="129"/>
    </location>
</feature>
<dbReference type="Pfam" id="PF07885">
    <property type="entry name" value="Ion_trans_2"/>
    <property type="match status" value="1"/>
</dbReference>
<feature type="transmembrane region" description="Helical" evidence="1">
    <location>
        <begin position="39"/>
        <end position="67"/>
    </location>
</feature>
<dbReference type="InterPro" id="IPR013099">
    <property type="entry name" value="K_chnl_dom"/>
</dbReference>
<dbReference type="EMBL" id="CACSIO010000023">
    <property type="protein sequence ID" value="CAA0115492.1"/>
    <property type="molecule type" value="Genomic_DNA"/>
</dbReference>
<proteinExistence type="predicted"/>
<sequence>MLMTLGINIVLVIACILIHFTFMSLVASRIERMGVMRELHLLLHVFSGLSAHLMQIFLFAAGIYFMIDNPELGTLAGDYDGSFSDAVYFSMTTYSSLGYGDIEPEGWIRFTAGIETLVGLMMITWTASLLYLSMERTWKQNDRRARGVIGRNDAKGHE</sequence>
<dbReference type="OrthoDB" id="9813518at2"/>
<reference evidence="3 4" key="1">
    <citation type="submission" date="2019-11" db="EMBL/GenBank/DDBJ databases">
        <authorList>
            <person name="Holert J."/>
        </authorList>
    </citation>
    <scope>NUCLEOTIDE SEQUENCE [LARGE SCALE GENOMIC DNA]</scope>
    <source>
        <strain evidence="3">SB11_3</strain>
    </source>
</reference>
<evidence type="ECO:0000259" key="2">
    <source>
        <dbReference type="Pfam" id="PF07885"/>
    </source>
</evidence>
<feature type="transmembrane region" description="Helical" evidence="1">
    <location>
        <begin position="6"/>
        <end position="27"/>
    </location>
</feature>
<keyword evidence="1" id="KW-0472">Membrane</keyword>
<name>A0A5S9QBH6_9GAMM</name>
<keyword evidence="1" id="KW-0812">Transmembrane</keyword>
<feature type="transmembrane region" description="Helical" evidence="1">
    <location>
        <begin position="107"/>
        <end position="134"/>
    </location>
</feature>